<evidence type="ECO:0000313" key="3">
    <source>
        <dbReference type="EMBL" id="BBB29851.1"/>
    </source>
</evidence>
<dbReference type="KEGG" id="njp:NEJAP_1901"/>
<reference evidence="3 4" key="1">
    <citation type="journal article" date="2008" name="Int. J. Syst. Evol. Microbiol.">
        <title>Neptunomonas japonica sp. nov., an Osedax japonicus symbiont-like bacterium isolated from sediment adjacent to sperm whale carcasses off Kagoshima, Japan.</title>
        <authorList>
            <person name="Miyazaki M."/>
            <person name="Nogi Y."/>
            <person name="Fujiwara Y."/>
            <person name="Kawato M."/>
            <person name="Kubokawa K."/>
            <person name="Horikoshi K."/>
        </authorList>
    </citation>
    <scope>NUCLEOTIDE SEQUENCE [LARGE SCALE GENOMIC DNA]</scope>
    <source>
        <strain evidence="3 4">JAMM 1380</strain>
    </source>
</reference>
<dbReference type="AlphaFoldDB" id="A0A7R6SVX3"/>
<proteinExistence type="predicted"/>
<feature type="domain" description="Enoyl reductase (ER)" evidence="2">
    <location>
        <begin position="10"/>
        <end position="306"/>
    </location>
</feature>
<dbReference type="PANTHER" id="PTHR11695">
    <property type="entry name" value="ALCOHOL DEHYDROGENASE RELATED"/>
    <property type="match status" value="1"/>
</dbReference>
<dbReference type="SUPFAM" id="SSF51735">
    <property type="entry name" value="NAD(P)-binding Rossmann-fold domains"/>
    <property type="match status" value="1"/>
</dbReference>
<keyword evidence="1 3" id="KW-0560">Oxidoreductase</keyword>
<sequence>MKAAFITQYGSDSKITLGDLPTPAYLSTQVLIKVSAAGVNPVDFHVRNGTLADSNTHTLPLILGWDAAGIIAHVGDDVDHLKVGDEVFVFSPIAQQGTYAEFLAVDANLVAIKPTALSMTESAGVPLAALTALQGLMAGQLKKDQSVLILGGSGGVGGFAIQIAKSIGAHVITTASAKNEEYVKSLGADEVIDYKSVEFDDVVKNIDVVFVTANGNDVVARSLQITKKGGYVVSTLDDIDTSVAEASGVNFSRMWVHPNSSHLEEIRELIDNKKIIVKIDSVYPLAQANDAVLKSESNRAVGKIIINME</sequence>
<dbReference type="PANTHER" id="PTHR11695:SF294">
    <property type="entry name" value="RETICULON-4-INTERACTING PROTEIN 1, MITOCHONDRIAL"/>
    <property type="match status" value="1"/>
</dbReference>
<keyword evidence="4" id="KW-1185">Reference proteome</keyword>
<dbReference type="CDD" id="cd05289">
    <property type="entry name" value="MDR_like_2"/>
    <property type="match status" value="1"/>
</dbReference>
<organism evidence="3 4">
    <name type="scientific">Neptunomonas japonica JAMM 1380</name>
    <dbReference type="NCBI Taxonomy" id="1441457"/>
    <lineage>
        <taxon>Bacteria</taxon>
        <taxon>Pseudomonadati</taxon>
        <taxon>Pseudomonadota</taxon>
        <taxon>Gammaproteobacteria</taxon>
        <taxon>Oceanospirillales</taxon>
        <taxon>Oceanospirillaceae</taxon>
        <taxon>Neptunomonas</taxon>
    </lineage>
</organism>
<dbReference type="Proteomes" id="UP000595332">
    <property type="component" value="Chromosome"/>
</dbReference>
<evidence type="ECO:0000256" key="1">
    <source>
        <dbReference type="ARBA" id="ARBA00023002"/>
    </source>
</evidence>
<accession>A0A7R6SVX3</accession>
<dbReference type="InterPro" id="IPR002364">
    <property type="entry name" value="Quin_OxRdtase/zeta-crystal_CS"/>
</dbReference>
<dbReference type="InterPro" id="IPR050700">
    <property type="entry name" value="YIM1/Zinc_Alcohol_DH_Fams"/>
</dbReference>
<dbReference type="GO" id="GO:0003960">
    <property type="term" value="F:quinone reductase (NADPH) activity"/>
    <property type="evidence" value="ECO:0007669"/>
    <property type="project" value="UniProtKB-EC"/>
</dbReference>
<dbReference type="EC" id="1.6.5.5" evidence="3"/>
<evidence type="ECO:0000259" key="2">
    <source>
        <dbReference type="SMART" id="SM00829"/>
    </source>
</evidence>
<name>A0A7R6SVX3_9GAMM</name>
<dbReference type="Pfam" id="PF13602">
    <property type="entry name" value="ADH_zinc_N_2"/>
    <property type="match status" value="1"/>
</dbReference>
<dbReference type="GO" id="GO:0008270">
    <property type="term" value="F:zinc ion binding"/>
    <property type="evidence" value="ECO:0007669"/>
    <property type="project" value="InterPro"/>
</dbReference>
<dbReference type="InterPro" id="IPR036291">
    <property type="entry name" value="NAD(P)-bd_dom_sf"/>
</dbReference>
<dbReference type="Gene3D" id="3.40.50.720">
    <property type="entry name" value="NAD(P)-binding Rossmann-like Domain"/>
    <property type="match status" value="1"/>
</dbReference>
<dbReference type="InterPro" id="IPR013154">
    <property type="entry name" value="ADH-like_N"/>
</dbReference>
<dbReference type="InterPro" id="IPR011032">
    <property type="entry name" value="GroES-like_sf"/>
</dbReference>
<gene>
    <name evidence="3" type="ORF">NEJAP_1901</name>
</gene>
<dbReference type="PROSITE" id="PS01162">
    <property type="entry name" value="QOR_ZETA_CRYSTAL"/>
    <property type="match status" value="1"/>
</dbReference>
<dbReference type="SUPFAM" id="SSF50129">
    <property type="entry name" value="GroES-like"/>
    <property type="match status" value="1"/>
</dbReference>
<dbReference type="Gene3D" id="3.90.180.10">
    <property type="entry name" value="Medium-chain alcohol dehydrogenases, catalytic domain"/>
    <property type="match status" value="1"/>
</dbReference>
<dbReference type="Pfam" id="PF08240">
    <property type="entry name" value="ADH_N"/>
    <property type="match status" value="1"/>
</dbReference>
<evidence type="ECO:0000313" key="4">
    <source>
        <dbReference type="Proteomes" id="UP000595332"/>
    </source>
</evidence>
<dbReference type="EMBL" id="AP014546">
    <property type="protein sequence ID" value="BBB29851.1"/>
    <property type="molecule type" value="Genomic_DNA"/>
</dbReference>
<dbReference type="RefSeq" id="WP_201347078.1">
    <property type="nucleotide sequence ID" value="NZ_AP014546.1"/>
</dbReference>
<dbReference type="InterPro" id="IPR020843">
    <property type="entry name" value="ER"/>
</dbReference>
<protein>
    <submittedName>
        <fullName evidence="3">NADPH2:quinone reductase</fullName>
        <ecNumber evidence="3">1.6.5.5</ecNumber>
    </submittedName>
</protein>
<dbReference type="SMART" id="SM00829">
    <property type="entry name" value="PKS_ER"/>
    <property type="match status" value="1"/>
</dbReference>